<accession>A0ACB8AX50</accession>
<gene>
    <name evidence="1" type="ORF">BV22DRAFT_933203</name>
</gene>
<evidence type="ECO:0000313" key="1">
    <source>
        <dbReference type="EMBL" id="KAH7917618.1"/>
    </source>
</evidence>
<comment type="caution">
    <text evidence="1">The sequence shown here is derived from an EMBL/GenBank/DDBJ whole genome shotgun (WGS) entry which is preliminary data.</text>
</comment>
<reference evidence="1" key="1">
    <citation type="journal article" date="2021" name="New Phytol.">
        <title>Evolutionary innovations through gain and loss of genes in the ectomycorrhizal Boletales.</title>
        <authorList>
            <person name="Wu G."/>
            <person name="Miyauchi S."/>
            <person name="Morin E."/>
            <person name="Kuo A."/>
            <person name="Drula E."/>
            <person name="Varga T."/>
            <person name="Kohler A."/>
            <person name="Feng B."/>
            <person name="Cao Y."/>
            <person name="Lipzen A."/>
            <person name="Daum C."/>
            <person name="Hundley H."/>
            <person name="Pangilinan J."/>
            <person name="Johnson J."/>
            <person name="Barry K."/>
            <person name="LaButti K."/>
            <person name="Ng V."/>
            <person name="Ahrendt S."/>
            <person name="Min B."/>
            <person name="Choi I.G."/>
            <person name="Park H."/>
            <person name="Plett J.M."/>
            <person name="Magnuson J."/>
            <person name="Spatafora J.W."/>
            <person name="Nagy L.G."/>
            <person name="Henrissat B."/>
            <person name="Grigoriev I.V."/>
            <person name="Yang Z.L."/>
            <person name="Xu J."/>
            <person name="Martin F.M."/>
        </authorList>
    </citation>
    <scope>NUCLEOTIDE SEQUENCE</scope>
    <source>
        <strain evidence="1">KUC20120723A-06</strain>
    </source>
</reference>
<sequence>MYTHSGGRGSKHEYVPSVHRIGIASYINVRVYRFSHGSTYSSMSCLSLGCSAFLRVSPTHIIFSFGSVSSHLNIAALSSDAAHPLKMVTLCPWSASVMKTLREKTAAVSLSVKLQKEFSPGLADDNELEDSDSDDEGEVFES</sequence>
<proteinExistence type="predicted"/>
<dbReference type="Proteomes" id="UP000790709">
    <property type="component" value="Unassembled WGS sequence"/>
</dbReference>
<dbReference type="EMBL" id="MU266991">
    <property type="protein sequence ID" value="KAH7917618.1"/>
    <property type="molecule type" value="Genomic_DNA"/>
</dbReference>
<keyword evidence="2" id="KW-1185">Reference proteome</keyword>
<protein>
    <submittedName>
        <fullName evidence="1">Uncharacterized protein</fullName>
    </submittedName>
</protein>
<evidence type="ECO:0000313" key="2">
    <source>
        <dbReference type="Proteomes" id="UP000790709"/>
    </source>
</evidence>
<organism evidence="1 2">
    <name type="scientific">Leucogyrophana mollusca</name>
    <dbReference type="NCBI Taxonomy" id="85980"/>
    <lineage>
        <taxon>Eukaryota</taxon>
        <taxon>Fungi</taxon>
        <taxon>Dikarya</taxon>
        <taxon>Basidiomycota</taxon>
        <taxon>Agaricomycotina</taxon>
        <taxon>Agaricomycetes</taxon>
        <taxon>Agaricomycetidae</taxon>
        <taxon>Boletales</taxon>
        <taxon>Boletales incertae sedis</taxon>
        <taxon>Leucogyrophana</taxon>
    </lineage>
</organism>
<name>A0ACB8AX50_9AGAM</name>